<protein>
    <submittedName>
        <fullName evidence="1">Uncharacterized protein</fullName>
    </submittedName>
</protein>
<keyword evidence="2" id="KW-1185">Reference proteome</keyword>
<dbReference type="AlphaFoldDB" id="A0A366JI55"/>
<organism evidence="1 2">
    <name type="scientific">Cytobacillus firmus</name>
    <name type="common">Bacillus firmus</name>
    <dbReference type="NCBI Taxonomy" id="1399"/>
    <lineage>
        <taxon>Bacteria</taxon>
        <taxon>Bacillati</taxon>
        <taxon>Bacillota</taxon>
        <taxon>Bacilli</taxon>
        <taxon>Bacillales</taxon>
        <taxon>Bacillaceae</taxon>
        <taxon>Cytobacillus</taxon>
    </lineage>
</organism>
<name>A0A366JI55_CYTFI</name>
<reference evidence="1 2" key="1">
    <citation type="submission" date="2018-06" db="EMBL/GenBank/DDBJ databases">
        <title>Freshwater and sediment microbial communities from various areas in North America, analyzing microbe dynamics in response to fracking.</title>
        <authorList>
            <person name="Lamendella R."/>
        </authorList>
    </citation>
    <scope>NUCLEOTIDE SEQUENCE [LARGE SCALE GENOMIC DNA]</scope>
    <source>
        <strain evidence="1 2">14_TX</strain>
    </source>
</reference>
<evidence type="ECO:0000313" key="2">
    <source>
        <dbReference type="Proteomes" id="UP000252731"/>
    </source>
</evidence>
<proteinExistence type="predicted"/>
<sequence length="63" mass="6617">MSTGIIVLAGPVNFLNNLGAAHKLLKLTRKPAAAAHKIGITVQKDMFTAHIPDKSAKASSYST</sequence>
<comment type="caution">
    <text evidence="1">The sequence shown here is derived from an EMBL/GenBank/DDBJ whole genome shotgun (WGS) entry which is preliminary data.</text>
</comment>
<accession>A0A366JI55</accession>
<dbReference type="EMBL" id="QNSF01000024">
    <property type="protein sequence ID" value="RBP86713.1"/>
    <property type="molecule type" value="Genomic_DNA"/>
</dbReference>
<dbReference type="Proteomes" id="UP000252731">
    <property type="component" value="Unassembled WGS sequence"/>
</dbReference>
<gene>
    <name evidence="1" type="ORF">DFO70_12421</name>
</gene>
<dbReference type="RefSeq" id="WP_113885483.1">
    <property type="nucleotide sequence ID" value="NZ_QNSF01000024.1"/>
</dbReference>
<evidence type="ECO:0000313" key="1">
    <source>
        <dbReference type="EMBL" id="RBP86713.1"/>
    </source>
</evidence>